<protein>
    <submittedName>
        <fullName evidence="10">Seven transmembrane protein</fullName>
    </submittedName>
</protein>
<evidence type="ECO:0000256" key="4">
    <source>
        <dbReference type="ARBA" id="ARBA00023040"/>
    </source>
</evidence>
<evidence type="ECO:0000256" key="8">
    <source>
        <dbReference type="SAM" id="Phobius"/>
    </source>
</evidence>
<reference evidence="10" key="1">
    <citation type="journal article" date="2014" name="PLoS Genet.">
        <title>Differential Responses to Wnt and PCP Disruption Predict Expression and Developmental Function of Conserved and Novel Genes in a Cnidarian.</title>
        <authorList>
            <person name="Lapebie P."/>
            <person name="Ruggiero A."/>
            <person name="Barreau C."/>
            <person name="Chevalier S."/>
            <person name="Chang P."/>
            <person name="Dru P."/>
            <person name="Houliston E."/>
            <person name="Momose T."/>
        </authorList>
    </citation>
    <scope>NUCLEOTIDE SEQUENCE</scope>
</reference>
<dbReference type="CDD" id="cd14978">
    <property type="entry name" value="7tmA_FMRFamide_R-like"/>
    <property type="match status" value="1"/>
</dbReference>
<evidence type="ECO:0000256" key="6">
    <source>
        <dbReference type="ARBA" id="ARBA00023170"/>
    </source>
</evidence>
<feature type="domain" description="G-protein coupled receptors family 1 profile" evidence="9">
    <location>
        <begin position="32"/>
        <end position="303"/>
    </location>
</feature>
<dbReference type="PANTHER" id="PTHR24243:SF230">
    <property type="entry name" value="G-PROTEIN COUPLED RECEPTORS FAMILY 1 PROFILE DOMAIN-CONTAINING PROTEIN"/>
    <property type="match status" value="1"/>
</dbReference>
<proteinExistence type="evidence at transcript level"/>
<dbReference type="Pfam" id="PF00001">
    <property type="entry name" value="7tm_1"/>
    <property type="match status" value="1"/>
</dbReference>
<evidence type="ECO:0000256" key="2">
    <source>
        <dbReference type="ARBA" id="ARBA00022692"/>
    </source>
</evidence>
<feature type="transmembrane region" description="Helical" evidence="8">
    <location>
        <begin position="52"/>
        <end position="74"/>
    </location>
</feature>
<evidence type="ECO:0000256" key="3">
    <source>
        <dbReference type="ARBA" id="ARBA00022989"/>
    </source>
</evidence>
<accession>A0A069DM80</accession>
<feature type="transmembrane region" description="Helical" evidence="8">
    <location>
        <begin position="20"/>
        <end position="40"/>
    </location>
</feature>
<feature type="transmembrane region" description="Helical" evidence="8">
    <location>
        <begin position="133"/>
        <end position="152"/>
    </location>
</feature>
<dbReference type="GO" id="GO:0004930">
    <property type="term" value="F:G protein-coupled receptor activity"/>
    <property type="evidence" value="ECO:0007669"/>
    <property type="project" value="UniProtKB-KW"/>
</dbReference>
<comment type="subcellular location">
    <subcellularLocation>
        <location evidence="1">Membrane</location>
        <topology evidence="1">Multi-pass membrane protein</topology>
    </subcellularLocation>
</comment>
<dbReference type="PANTHER" id="PTHR24243">
    <property type="entry name" value="G-PROTEIN COUPLED RECEPTOR"/>
    <property type="match status" value="1"/>
</dbReference>
<dbReference type="PRINTS" id="PR00237">
    <property type="entry name" value="GPCRRHODOPSN"/>
</dbReference>
<feature type="transmembrane region" description="Helical" evidence="8">
    <location>
        <begin position="243"/>
        <end position="265"/>
    </location>
</feature>
<dbReference type="GO" id="GO:0005886">
    <property type="term" value="C:plasma membrane"/>
    <property type="evidence" value="ECO:0007669"/>
    <property type="project" value="TreeGrafter"/>
</dbReference>
<dbReference type="PROSITE" id="PS50262">
    <property type="entry name" value="G_PROTEIN_RECEP_F1_2"/>
    <property type="match status" value="1"/>
</dbReference>
<evidence type="ECO:0000256" key="5">
    <source>
        <dbReference type="ARBA" id="ARBA00023136"/>
    </source>
</evidence>
<keyword evidence="5 8" id="KW-0472">Membrane</keyword>
<dbReference type="SMART" id="SM01381">
    <property type="entry name" value="7TM_GPCR_Srsx"/>
    <property type="match status" value="1"/>
</dbReference>
<sequence length="339" mass="38961">MSSNASQLSEFKVGAQINLYYPPCLVFFGTIGNILSFLVYKDKKHRNRSSTYLILALSILDSLMLLVGLLQYWILFNFEPRVLTEAHCKGMFFVVNFLGNYSHWIIVCFSIDRFIAIRYPMKGLQLLTVSKGLMCIAIIGAVAFIKNFHYLWTTDFFLNPESGIAICAFGLKNKAPWVAKYQVFEVTISSFVPFIMILLCNILIIVKIKQRSKVKPGDLNADQNESNEACKKKRKTERALTRVLLLVSTMFIITTCPLLIFRLYYARFDISQSSPQTQANYNLGHHICHKLWYTNNGINFLLYCWSSKSFRKDLMSLWKQNSRLAGETSMMSTTKETVN</sequence>
<keyword evidence="3 8" id="KW-1133">Transmembrane helix</keyword>
<dbReference type="EMBL" id="GBGP01000045">
    <property type="protein sequence ID" value="JAC85138.1"/>
    <property type="molecule type" value="mRNA"/>
</dbReference>
<keyword evidence="6" id="KW-0675">Receptor</keyword>
<name>A0A069DM80_9CNID</name>
<dbReference type="Gene3D" id="1.20.1070.10">
    <property type="entry name" value="Rhodopsin 7-helix transmembrane proteins"/>
    <property type="match status" value="1"/>
</dbReference>
<dbReference type="InterPro" id="IPR017452">
    <property type="entry name" value="GPCR_Rhodpsn_7TM"/>
</dbReference>
<keyword evidence="7" id="KW-0807">Transducer</keyword>
<evidence type="ECO:0000313" key="10">
    <source>
        <dbReference type="EMBL" id="JAC85138.1"/>
    </source>
</evidence>
<dbReference type="SUPFAM" id="SSF81321">
    <property type="entry name" value="Family A G protein-coupled receptor-like"/>
    <property type="match status" value="1"/>
</dbReference>
<evidence type="ECO:0000259" key="9">
    <source>
        <dbReference type="PROSITE" id="PS50262"/>
    </source>
</evidence>
<organism evidence="10">
    <name type="scientific">Clytia hemisphaerica</name>
    <dbReference type="NCBI Taxonomy" id="252671"/>
    <lineage>
        <taxon>Eukaryota</taxon>
        <taxon>Metazoa</taxon>
        <taxon>Cnidaria</taxon>
        <taxon>Hydrozoa</taxon>
        <taxon>Hydroidolina</taxon>
        <taxon>Leptothecata</taxon>
        <taxon>Obeliida</taxon>
        <taxon>Clytiidae</taxon>
        <taxon>Clytia</taxon>
    </lineage>
</organism>
<dbReference type="InterPro" id="IPR000276">
    <property type="entry name" value="GPCR_Rhodpsn"/>
</dbReference>
<keyword evidence="2 8" id="KW-0812">Transmembrane</keyword>
<dbReference type="AlphaFoldDB" id="A0A069DM80"/>
<evidence type="ECO:0000256" key="7">
    <source>
        <dbReference type="ARBA" id="ARBA00023224"/>
    </source>
</evidence>
<evidence type="ECO:0000256" key="1">
    <source>
        <dbReference type="ARBA" id="ARBA00004141"/>
    </source>
</evidence>
<keyword evidence="4" id="KW-0297">G-protein coupled receptor</keyword>
<feature type="transmembrane region" description="Helical" evidence="8">
    <location>
        <begin position="186"/>
        <end position="206"/>
    </location>
</feature>